<comment type="caution">
    <text evidence="2">The sequence shown here is derived from an EMBL/GenBank/DDBJ whole genome shotgun (WGS) entry which is preliminary data.</text>
</comment>
<feature type="chain" id="PRO_5030540461" evidence="1">
    <location>
        <begin position="30"/>
        <end position="168"/>
    </location>
</feature>
<name>A0A7W7YLK4_9BACT</name>
<protein>
    <submittedName>
        <fullName evidence="2">Uncharacterized protein</fullName>
    </submittedName>
</protein>
<accession>A0A7W7YLK4</accession>
<sequence length="168" mass="16786">MNHKKRFSLLSSLAAFAAIGLISSRPAHAADVSVTAANVRVSSLAVIMPGTFGEAVTAGQPVYVGPDSRYYLTDVNVAGKTELAGIAINGGAAGQPALVCSEDPAFTPGFTLSTSAPVYVASATAGGIAPVADVTTGWFTTVIMVARSTTTASFRARGHASGAAATAP</sequence>
<dbReference type="Proteomes" id="UP000534294">
    <property type="component" value="Unassembled WGS sequence"/>
</dbReference>
<evidence type="ECO:0000313" key="2">
    <source>
        <dbReference type="EMBL" id="MBB5038264.1"/>
    </source>
</evidence>
<dbReference type="AlphaFoldDB" id="A0A7W7YLK4"/>
<proteinExistence type="predicted"/>
<gene>
    <name evidence="2" type="ORF">HNQ64_002522</name>
</gene>
<feature type="signal peptide" evidence="1">
    <location>
        <begin position="1"/>
        <end position="29"/>
    </location>
</feature>
<keyword evidence="3" id="KW-1185">Reference proteome</keyword>
<dbReference type="RefSeq" id="WP_184208901.1">
    <property type="nucleotide sequence ID" value="NZ_JACHIF010000004.1"/>
</dbReference>
<keyword evidence="1" id="KW-0732">Signal</keyword>
<evidence type="ECO:0000256" key="1">
    <source>
        <dbReference type="SAM" id="SignalP"/>
    </source>
</evidence>
<dbReference type="EMBL" id="JACHIF010000004">
    <property type="protein sequence ID" value="MBB5038264.1"/>
    <property type="molecule type" value="Genomic_DNA"/>
</dbReference>
<evidence type="ECO:0000313" key="3">
    <source>
        <dbReference type="Proteomes" id="UP000534294"/>
    </source>
</evidence>
<reference evidence="2 3" key="1">
    <citation type="submission" date="2020-08" db="EMBL/GenBank/DDBJ databases">
        <title>Genomic Encyclopedia of Type Strains, Phase IV (KMG-IV): sequencing the most valuable type-strain genomes for metagenomic binning, comparative biology and taxonomic classification.</title>
        <authorList>
            <person name="Goeker M."/>
        </authorList>
    </citation>
    <scope>NUCLEOTIDE SEQUENCE [LARGE SCALE GENOMIC DNA]</scope>
    <source>
        <strain evidence="2 3">DSM 12251</strain>
    </source>
</reference>
<organism evidence="2 3">
    <name type="scientific">Prosthecobacter dejongeii</name>
    <dbReference type="NCBI Taxonomy" id="48465"/>
    <lineage>
        <taxon>Bacteria</taxon>
        <taxon>Pseudomonadati</taxon>
        <taxon>Verrucomicrobiota</taxon>
        <taxon>Verrucomicrobiia</taxon>
        <taxon>Verrucomicrobiales</taxon>
        <taxon>Verrucomicrobiaceae</taxon>
        <taxon>Prosthecobacter</taxon>
    </lineage>
</organism>